<keyword evidence="1" id="KW-0677">Repeat</keyword>
<dbReference type="SUPFAM" id="SSF48403">
    <property type="entry name" value="Ankyrin repeat"/>
    <property type="match status" value="1"/>
</dbReference>
<evidence type="ECO:0000256" key="1">
    <source>
        <dbReference type="ARBA" id="ARBA00022737"/>
    </source>
</evidence>
<dbReference type="InterPro" id="IPR036770">
    <property type="entry name" value="Ankyrin_rpt-contain_sf"/>
</dbReference>
<evidence type="ECO:0000313" key="4">
    <source>
        <dbReference type="EMBL" id="KAE9385090.1"/>
    </source>
</evidence>
<feature type="non-terminal residue" evidence="4">
    <location>
        <position position="1"/>
    </location>
</feature>
<dbReference type="EMBL" id="ML770032">
    <property type="protein sequence ID" value="KAE9385090.1"/>
    <property type="molecule type" value="Genomic_DNA"/>
</dbReference>
<name>A0A6A4GI07_9AGAR</name>
<protein>
    <submittedName>
        <fullName evidence="4">Uncharacterized protein</fullName>
    </submittedName>
</protein>
<reference evidence="4" key="1">
    <citation type="journal article" date="2019" name="Environ. Microbiol.">
        <title>Fungal ecological strategies reflected in gene transcription - a case study of two litter decomposers.</title>
        <authorList>
            <person name="Barbi F."/>
            <person name="Kohler A."/>
            <person name="Barry K."/>
            <person name="Baskaran P."/>
            <person name="Daum C."/>
            <person name="Fauchery L."/>
            <person name="Ihrmark K."/>
            <person name="Kuo A."/>
            <person name="LaButti K."/>
            <person name="Lipzen A."/>
            <person name="Morin E."/>
            <person name="Grigoriev I.V."/>
            <person name="Henrissat B."/>
            <person name="Lindahl B."/>
            <person name="Martin F."/>
        </authorList>
    </citation>
    <scope>NUCLEOTIDE SEQUENCE</scope>
    <source>
        <strain evidence="4">JB14</strain>
    </source>
</reference>
<keyword evidence="5" id="KW-1185">Reference proteome</keyword>
<evidence type="ECO:0000256" key="3">
    <source>
        <dbReference type="PROSITE-ProRule" id="PRU00023"/>
    </source>
</evidence>
<dbReference type="AlphaFoldDB" id="A0A6A4GI07"/>
<accession>A0A6A4GI07</accession>
<dbReference type="PROSITE" id="PS50297">
    <property type="entry name" value="ANK_REP_REGION"/>
    <property type="match status" value="2"/>
</dbReference>
<keyword evidence="2 3" id="KW-0040">ANK repeat</keyword>
<gene>
    <name evidence="4" type="ORF">BT96DRAFT_773109</name>
</gene>
<dbReference type="Gene3D" id="1.25.40.20">
    <property type="entry name" value="Ankyrin repeat-containing domain"/>
    <property type="match status" value="1"/>
</dbReference>
<sequence>NALQAAALIGNEAIVQLLLSNGADVNAQGGLFGNALQAAAYKGLEAVVQLLLRHGAD</sequence>
<dbReference type="InterPro" id="IPR002110">
    <property type="entry name" value="Ankyrin_rpt"/>
</dbReference>
<feature type="repeat" description="ANK" evidence="3">
    <location>
        <begin position="1"/>
        <end position="30"/>
    </location>
</feature>
<dbReference type="PANTHER" id="PTHR24171">
    <property type="entry name" value="ANKYRIN REPEAT DOMAIN-CONTAINING PROTEIN 39-RELATED"/>
    <property type="match status" value="1"/>
</dbReference>
<feature type="repeat" description="ANK" evidence="3">
    <location>
        <begin position="34"/>
        <end position="57"/>
    </location>
</feature>
<evidence type="ECO:0000313" key="5">
    <source>
        <dbReference type="Proteomes" id="UP000799118"/>
    </source>
</evidence>
<feature type="non-terminal residue" evidence="4">
    <location>
        <position position="57"/>
    </location>
</feature>
<dbReference type="OrthoDB" id="194358at2759"/>
<dbReference type="Proteomes" id="UP000799118">
    <property type="component" value="Unassembled WGS sequence"/>
</dbReference>
<evidence type="ECO:0000256" key="2">
    <source>
        <dbReference type="ARBA" id="ARBA00023043"/>
    </source>
</evidence>
<proteinExistence type="predicted"/>
<dbReference type="PROSITE" id="PS50088">
    <property type="entry name" value="ANK_REPEAT"/>
    <property type="match status" value="2"/>
</dbReference>
<dbReference type="Pfam" id="PF12796">
    <property type="entry name" value="Ank_2"/>
    <property type="match status" value="1"/>
</dbReference>
<organism evidence="4 5">
    <name type="scientific">Gymnopus androsaceus JB14</name>
    <dbReference type="NCBI Taxonomy" id="1447944"/>
    <lineage>
        <taxon>Eukaryota</taxon>
        <taxon>Fungi</taxon>
        <taxon>Dikarya</taxon>
        <taxon>Basidiomycota</taxon>
        <taxon>Agaricomycotina</taxon>
        <taxon>Agaricomycetes</taxon>
        <taxon>Agaricomycetidae</taxon>
        <taxon>Agaricales</taxon>
        <taxon>Marasmiineae</taxon>
        <taxon>Omphalotaceae</taxon>
        <taxon>Gymnopus</taxon>
    </lineage>
</organism>